<feature type="binding site" evidence="17">
    <location>
        <position position="114"/>
    </location>
    <ligand>
        <name>[4Fe-4S] cluster</name>
        <dbReference type="ChEBI" id="CHEBI:49883"/>
    </ligand>
</feature>
<keyword evidence="19" id="KW-1185">Reference proteome</keyword>
<keyword evidence="7 17" id="KW-0819">tRNA processing</keyword>
<dbReference type="PATRIC" id="fig|33036.3.peg.653"/>
<evidence type="ECO:0000256" key="6">
    <source>
        <dbReference type="ARBA" id="ARBA00022485"/>
    </source>
</evidence>
<accession>A0A133KGS8</accession>
<keyword evidence="9 17" id="KW-0671">Queuosine biosynthesis</keyword>
<evidence type="ECO:0000256" key="4">
    <source>
        <dbReference type="ARBA" id="ARBA00012622"/>
    </source>
</evidence>
<evidence type="ECO:0000256" key="8">
    <source>
        <dbReference type="ARBA" id="ARBA00022723"/>
    </source>
</evidence>
<evidence type="ECO:0000256" key="14">
    <source>
        <dbReference type="ARBA" id="ARBA00023284"/>
    </source>
</evidence>
<evidence type="ECO:0000256" key="17">
    <source>
        <dbReference type="HAMAP-Rule" id="MF_02089"/>
    </source>
</evidence>
<dbReference type="GO" id="GO:0052693">
    <property type="term" value="F:epoxyqueuosine reductase activity"/>
    <property type="evidence" value="ECO:0007669"/>
    <property type="project" value="UniProtKB-UniRule"/>
</dbReference>
<dbReference type="RefSeq" id="WP_060929172.1">
    <property type="nucleotide sequence ID" value="NZ_CAMXZL010000007.1"/>
</dbReference>
<dbReference type="EMBL" id="LRPM01000022">
    <property type="protein sequence ID" value="KWZ78644.1"/>
    <property type="molecule type" value="Genomic_DNA"/>
</dbReference>
<feature type="binding site" evidence="17">
    <location>
        <position position="31"/>
    </location>
    <ligand>
        <name>[4Fe-4S] cluster</name>
        <dbReference type="ChEBI" id="CHEBI:49883"/>
    </ligand>
</feature>
<evidence type="ECO:0000256" key="13">
    <source>
        <dbReference type="ARBA" id="ARBA00023157"/>
    </source>
</evidence>
<feature type="binding site" evidence="17">
    <location>
        <position position="111"/>
    </location>
    <ligand>
        <name>[4Fe-4S] cluster</name>
        <dbReference type="ChEBI" id="CHEBI:49883"/>
    </ligand>
</feature>
<evidence type="ECO:0000256" key="9">
    <source>
        <dbReference type="ARBA" id="ARBA00022785"/>
    </source>
</evidence>
<dbReference type="OrthoDB" id="9801033at2"/>
<evidence type="ECO:0000256" key="16">
    <source>
        <dbReference type="ARBA" id="ARBA00047415"/>
    </source>
</evidence>
<keyword evidence="14 17" id="KW-0676">Redox-active center</keyword>
<comment type="function">
    <text evidence="1 17">Catalyzes the conversion of epoxyqueuosine (oQ) to queuosine (Q), which is a hypermodified base found in the wobble positions of tRNA(Asp), tRNA(Asn), tRNA(His) and tRNA(Tyr).</text>
</comment>
<feature type="disulfide bond" description="Redox-active" evidence="17">
    <location>
        <begin position="193"/>
        <end position="195"/>
    </location>
</feature>
<protein>
    <recommendedName>
        <fullName evidence="5 17">Epoxyqueuosine reductase QueH</fullName>
        <ecNumber evidence="4 17">1.17.99.6</ecNumber>
    </recommendedName>
    <alternativeName>
        <fullName evidence="15 17">Queuosine biosynthesis protein QueH</fullName>
    </alternativeName>
</protein>
<reference evidence="19" key="1">
    <citation type="submission" date="2016-01" db="EMBL/GenBank/DDBJ databases">
        <authorList>
            <person name="Mitreva M."/>
            <person name="Pepin K.H."/>
            <person name="Mihindukulasuriya K.A."/>
            <person name="Fulton R."/>
            <person name="Fronick C."/>
            <person name="O'Laughlin M."/>
            <person name="Miner T."/>
            <person name="Herter B."/>
            <person name="Rosa B.A."/>
            <person name="Cordes M."/>
            <person name="Tomlinson C."/>
            <person name="Wollam A."/>
            <person name="Palsikar V.B."/>
            <person name="Mardis E.R."/>
            <person name="Wilson R.K."/>
        </authorList>
    </citation>
    <scope>NUCLEOTIDE SEQUENCE [LARGE SCALE GENOMIC DNA]</scope>
    <source>
        <strain evidence="19">MJR8151</strain>
    </source>
</reference>
<sequence length="209" mass="24576">MQKINYDLKMEEIIKENRKNGKKPSLLMQVCCAPCSTAVLNRIYDDFKIDLFYYNPMIYPASELTKRVETLEKLKEELKISSKIIFPANDINDFHEIAKIRKDDHEGGKACYLCYKLRLEEACKYALAHGYEYFSTTLSISPYKNSQWLNEIGGNLEEVYGVKYLYSDFKKKNGYKKSIDLSKDYGLYRQDYCGCIFSFKEMEEKHRQG</sequence>
<comment type="pathway">
    <text evidence="2 17">tRNA modification; tRNA-queuosine biosynthesis.</text>
</comment>
<dbReference type="Proteomes" id="UP000070383">
    <property type="component" value="Unassembled WGS sequence"/>
</dbReference>
<dbReference type="HAMAP" id="MF_02089">
    <property type="entry name" value="QueH"/>
    <property type="match status" value="1"/>
</dbReference>
<keyword evidence="10 17" id="KW-0560">Oxidoreductase</keyword>
<evidence type="ECO:0000256" key="1">
    <source>
        <dbReference type="ARBA" id="ARBA00002268"/>
    </source>
</evidence>
<comment type="similarity">
    <text evidence="3 17">Belongs to the QueH family.</text>
</comment>
<evidence type="ECO:0000256" key="2">
    <source>
        <dbReference type="ARBA" id="ARBA00004691"/>
    </source>
</evidence>
<dbReference type="GO" id="GO:0051539">
    <property type="term" value="F:4 iron, 4 sulfur cluster binding"/>
    <property type="evidence" value="ECO:0007669"/>
    <property type="project" value="UniProtKB-UniRule"/>
</dbReference>
<evidence type="ECO:0000256" key="11">
    <source>
        <dbReference type="ARBA" id="ARBA00023004"/>
    </source>
</evidence>
<evidence type="ECO:0000256" key="5">
    <source>
        <dbReference type="ARBA" id="ARBA00016895"/>
    </source>
</evidence>
<comment type="caution">
    <text evidence="18">The sequence shown here is derived from an EMBL/GenBank/DDBJ whole genome shotgun (WGS) entry which is preliminary data.</text>
</comment>
<gene>
    <name evidence="17" type="primary">queH</name>
    <name evidence="18" type="ORF">HMPREF3200_00656</name>
</gene>
<dbReference type="UniPathway" id="UPA00392"/>
<proteinExistence type="inferred from homology"/>
<keyword evidence="6 17" id="KW-0004">4Fe-4S</keyword>
<keyword evidence="13 17" id="KW-1015">Disulfide bond</keyword>
<keyword evidence="11 17" id="KW-0408">Iron</keyword>
<dbReference type="GO" id="GO:0046872">
    <property type="term" value="F:metal ion binding"/>
    <property type="evidence" value="ECO:0007669"/>
    <property type="project" value="UniProtKB-KW"/>
</dbReference>
<feature type="binding site" evidence="17">
    <location>
        <position position="32"/>
    </location>
    <ligand>
        <name>[4Fe-4S] cluster</name>
        <dbReference type="ChEBI" id="CHEBI:49883"/>
    </ligand>
</feature>
<evidence type="ECO:0000256" key="3">
    <source>
        <dbReference type="ARBA" id="ARBA00008207"/>
    </source>
</evidence>
<keyword evidence="12 17" id="KW-0411">Iron-sulfur</keyword>
<dbReference type="STRING" id="33036.HMPREF3200_00656"/>
<evidence type="ECO:0000256" key="7">
    <source>
        <dbReference type="ARBA" id="ARBA00022694"/>
    </source>
</evidence>
<dbReference type="PANTHER" id="PTHR36701">
    <property type="entry name" value="EPOXYQUEUOSINE REDUCTASE QUEH"/>
    <property type="match status" value="1"/>
</dbReference>
<evidence type="ECO:0000256" key="15">
    <source>
        <dbReference type="ARBA" id="ARBA00031446"/>
    </source>
</evidence>
<dbReference type="EC" id="1.17.99.6" evidence="4 17"/>
<dbReference type="AlphaFoldDB" id="A0A133KGS8"/>
<comment type="catalytic activity">
    <reaction evidence="16 17">
        <text>epoxyqueuosine(34) in tRNA + AH2 = queuosine(34) in tRNA + A + H2O</text>
        <dbReference type="Rhea" id="RHEA:32159"/>
        <dbReference type="Rhea" id="RHEA-COMP:18571"/>
        <dbReference type="Rhea" id="RHEA-COMP:18582"/>
        <dbReference type="ChEBI" id="CHEBI:13193"/>
        <dbReference type="ChEBI" id="CHEBI:15377"/>
        <dbReference type="ChEBI" id="CHEBI:17499"/>
        <dbReference type="ChEBI" id="CHEBI:194431"/>
        <dbReference type="ChEBI" id="CHEBI:194443"/>
        <dbReference type="EC" id="1.17.99.6"/>
    </reaction>
</comment>
<keyword evidence="8 17" id="KW-0479">Metal-binding</keyword>
<organism evidence="18 19">
    <name type="scientific">Anaerococcus tetradius</name>
    <dbReference type="NCBI Taxonomy" id="33036"/>
    <lineage>
        <taxon>Bacteria</taxon>
        <taxon>Bacillati</taxon>
        <taxon>Bacillota</taxon>
        <taxon>Tissierellia</taxon>
        <taxon>Tissierellales</taxon>
        <taxon>Peptoniphilaceae</taxon>
        <taxon>Anaerococcus</taxon>
    </lineage>
</organism>
<evidence type="ECO:0000256" key="12">
    <source>
        <dbReference type="ARBA" id="ARBA00023014"/>
    </source>
</evidence>
<evidence type="ECO:0000313" key="18">
    <source>
        <dbReference type="EMBL" id="KWZ78644.1"/>
    </source>
</evidence>
<dbReference type="Pfam" id="PF02677">
    <property type="entry name" value="QueH"/>
    <property type="match status" value="1"/>
</dbReference>
<dbReference type="GO" id="GO:0008616">
    <property type="term" value="P:tRNA queuosine(34) biosynthetic process"/>
    <property type="evidence" value="ECO:0007669"/>
    <property type="project" value="UniProtKB-UniRule"/>
</dbReference>
<name>A0A133KGS8_9FIRM</name>
<dbReference type="PANTHER" id="PTHR36701:SF1">
    <property type="entry name" value="EPOXYQUEUOSINE REDUCTASE QUEH"/>
    <property type="match status" value="1"/>
</dbReference>
<dbReference type="InterPro" id="IPR003828">
    <property type="entry name" value="QueH"/>
</dbReference>
<evidence type="ECO:0000256" key="10">
    <source>
        <dbReference type="ARBA" id="ARBA00023002"/>
    </source>
</evidence>
<evidence type="ECO:0000313" key="19">
    <source>
        <dbReference type="Proteomes" id="UP000070383"/>
    </source>
</evidence>